<comment type="subunit">
    <text evidence="16">Complex I is composed of 45 different subunits. Interacts with BCAP31.</text>
</comment>
<keyword evidence="5" id="KW-0813">Transport</keyword>
<dbReference type="GO" id="GO:0005743">
    <property type="term" value="C:mitochondrial inner membrane"/>
    <property type="evidence" value="ECO:0007669"/>
    <property type="project" value="UniProtKB-SubCell"/>
</dbReference>
<evidence type="ECO:0000256" key="4">
    <source>
        <dbReference type="ARBA" id="ARBA00018632"/>
    </source>
</evidence>
<name>A0A8J6BD93_ELECQ</name>
<protein>
    <recommendedName>
        <fullName evidence="4">NADH dehydrogenase [ubiquinone] 1 beta subcomplex subunit 11, mitochondrial</fullName>
    </recommendedName>
    <alternativeName>
        <fullName evidence="15">Complex I-ESSS</fullName>
    </alternativeName>
    <alternativeName>
        <fullName evidence="14">NADH-ubiquinone oxidoreductase ESSS subunit</fullName>
    </alternativeName>
</protein>
<comment type="subcellular location">
    <subcellularLocation>
        <location evidence="2">Mitochondrion inner membrane</location>
        <topology evidence="2">Single-pass membrane protein</topology>
    </subcellularLocation>
</comment>
<keyword evidence="9" id="KW-0809">Transit peptide</keyword>
<evidence type="ECO:0000256" key="10">
    <source>
        <dbReference type="ARBA" id="ARBA00022982"/>
    </source>
</evidence>
<comment type="caution">
    <text evidence="18">The sequence shown here is derived from an EMBL/GenBank/DDBJ whole genome shotgun (WGS) entry which is preliminary data.</text>
</comment>
<evidence type="ECO:0000256" key="15">
    <source>
        <dbReference type="ARBA" id="ARBA00031387"/>
    </source>
</evidence>
<evidence type="ECO:0000256" key="6">
    <source>
        <dbReference type="ARBA" id="ARBA00022660"/>
    </source>
</evidence>
<evidence type="ECO:0000256" key="12">
    <source>
        <dbReference type="ARBA" id="ARBA00023128"/>
    </source>
</evidence>
<dbReference type="PANTHER" id="PTHR13327:SF0">
    <property type="entry name" value="NADH DEHYDROGENASE [UBIQUINONE] 1 BETA SUBCOMPLEX SUBUNIT 11, MITOCHONDRIAL"/>
    <property type="match status" value="1"/>
</dbReference>
<keyword evidence="19" id="KW-1185">Reference proteome</keyword>
<evidence type="ECO:0000256" key="17">
    <source>
        <dbReference type="SAM" id="Phobius"/>
    </source>
</evidence>
<comment type="similarity">
    <text evidence="3">Belongs to the complex I NDUFB11 subunit family.</text>
</comment>
<keyword evidence="8" id="KW-0999">Mitochondrion inner membrane</keyword>
<evidence type="ECO:0000313" key="18">
    <source>
        <dbReference type="EMBL" id="KAG9462784.1"/>
    </source>
</evidence>
<dbReference type="EMBL" id="WNTK01009558">
    <property type="protein sequence ID" value="KAG9462784.1"/>
    <property type="molecule type" value="Genomic_DNA"/>
</dbReference>
<dbReference type="InterPro" id="IPR019329">
    <property type="entry name" value="NADH_UbQ_OxRdtase_ESSS_su"/>
</dbReference>
<evidence type="ECO:0000256" key="16">
    <source>
        <dbReference type="ARBA" id="ARBA00046528"/>
    </source>
</evidence>
<keyword evidence="13 17" id="KW-0472">Membrane</keyword>
<keyword evidence="10" id="KW-0249">Electron transport</keyword>
<keyword evidence="11 17" id="KW-1133">Transmembrane helix</keyword>
<feature type="non-terminal residue" evidence="18">
    <location>
        <position position="85"/>
    </location>
</feature>
<reference evidence="18" key="1">
    <citation type="thesis" date="2020" institute="ProQuest LLC" country="789 East Eisenhower Parkway, Ann Arbor, MI, USA">
        <title>Comparative Genomics and Chromosome Evolution.</title>
        <authorList>
            <person name="Mudd A.B."/>
        </authorList>
    </citation>
    <scope>NUCLEOTIDE SEQUENCE</scope>
    <source>
        <strain evidence="18">HN-11 Male</strain>
        <tissue evidence="18">Kidney and liver</tissue>
    </source>
</reference>
<keyword evidence="7 17" id="KW-0812">Transmembrane</keyword>
<evidence type="ECO:0000256" key="2">
    <source>
        <dbReference type="ARBA" id="ARBA00004434"/>
    </source>
</evidence>
<evidence type="ECO:0000256" key="11">
    <source>
        <dbReference type="ARBA" id="ARBA00022989"/>
    </source>
</evidence>
<dbReference type="PANTHER" id="PTHR13327">
    <property type="entry name" value="NADH-UBIQUINONE OXIDOREDUCTASE ESSS SUBUNIT, MITOCHONDRIAL PRECURSOR"/>
    <property type="match status" value="1"/>
</dbReference>
<keyword evidence="6" id="KW-0679">Respiratory chain</keyword>
<keyword evidence="12" id="KW-0496">Mitochondrion</keyword>
<evidence type="ECO:0000256" key="7">
    <source>
        <dbReference type="ARBA" id="ARBA00022692"/>
    </source>
</evidence>
<dbReference type="AlphaFoldDB" id="A0A8J6BD93"/>
<proteinExistence type="inferred from homology"/>
<dbReference type="OrthoDB" id="5917019at2759"/>
<evidence type="ECO:0000313" key="19">
    <source>
        <dbReference type="Proteomes" id="UP000770717"/>
    </source>
</evidence>
<comment type="function">
    <text evidence="1">Accessory subunit of the mitochondrial membrane respiratory chain NADH dehydrogenase (Complex I), that is believed not to be involved in catalysis. Complex I functions in the transfer of electrons from NADH to the respiratory chain. The immediate electron acceptor for the enzyme is believed to be ubiquinone.</text>
</comment>
<evidence type="ECO:0000256" key="13">
    <source>
        <dbReference type="ARBA" id="ARBA00023136"/>
    </source>
</evidence>
<organism evidence="18 19">
    <name type="scientific">Eleutherodactylus coqui</name>
    <name type="common">Puerto Rican coqui</name>
    <dbReference type="NCBI Taxonomy" id="57060"/>
    <lineage>
        <taxon>Eukaryota</taxon>
        <taxon>Metazoa</taxon>
        <taxon>Chordata</taxon>
        <taxon>Craniata</taxon>
        <taxon>Vertebrata</taxon>
        <taxon>Euteleostomi</taxon>
        <taxon>Amphibia</taxon>
        <taxon>Batrachia</taxon>
        <taxon>Anura</taxon>
        <taxon>Neobatrachia</taxon>
        <taxon>Hyloidea</taxon>
        <taxon>Eleutherodactylidae</taxon>
        <taxon>Eleutherodactylinae</taxon>
        <taxon>Eleutherodactylus</taxon>
        <taxon>Eleutherodactylus</taxon>
    </lineage>
</organism>
<feature type="transmembrane region" description="Helical" evidence="17">
    <location>
        <begin position="20"/>
        <end position="39"/>
    </location>
</feature>
<evidence type="ECO:0000256" key="9">
    <source>
        <dbReference type="ARBA" id="ARBA00022946"/>
    </source>
</evidence>
<evidence type="ECO:0000256" key="14">
    <source>
        <dbReference type="ARBA" id="ARBA00030753"/>
    </source>
</evidence>
<accession>A0A8J6BD93</accession>
<evidence type="ECO:0000256" key="3">
    <source>
        <dbReference type="ARBA" id="ARBA00008915"/>
    </source>
</evidence>
<dbReference type="Pfam" id="PF10183">
    <property type="entry name" value="ESSS"/>
    <property type="match status" value="1"/>
</dbReference>
<dbReference type="Proteomes" id="UP000770717">
    <property type="component" value="Unassembled WGS sequence"/>
</dbReference>
<gene>
    <name evidence="18" type="ORF">GDO78_023151</name>
</gene>
<sequence>NPDWHGFSEDAAQDVRYMRLVMFFGLSVCLVLLPLYVAYAPGRRMRQWAHREAERQIKRRRALGLPLIEMNYYEPATLALPPEDE</sequence>
<evidence type="ECO:0000256" key="1">
    <source>
        <dbReference type="ARBA" id="ARBA00003195"/>
    </source>
</evidence>
<evidence type="ECO:0000256" key="5">
    <source>
        <dbReference type="ARBA" id="ARBA00022448"/>
    </source>
</evidence>
<evidence type="ECO:0000256" key="8">
    <source>
        <dbReference type="ARBA" id="ARBA00022792"/>
    </source>
</evidence>